<dbReference type="Gene3D" id="3.90.1150.10">
    <property type="entry name" value="Aspartate Aminotransferase, domain 1"/>
    <property type="match status" value="1"/>
</dbReference>
<keyword evidence="3" id="KW-0663">Pyridoxal phosphate</keyword>
<dbReference type="EC" id="4.4.1.13" evidence="2"/>
<dbReference type="OrthoDB" id="3224382at2"/>
<dbReference type="EMBL" id="RMVG01000021">
    <property type="protein sequence ID" value="RPD94623.1"/>
    <property type="molecule type" value="Genomic_DNA"/>
</dbReference>
<dbReference type="InterPro" id="IPR051798">
    <property type="entry name" value="Class-II_PLP-Dep_Aminotrans"/>
</dbReference>
<organism evidence="7 8">
    <name type="scientific">Candidatus Pantoea deserta</name>
    <dbReference type="NCBI Taxonomy" id="1869313"/>
    <lineage>
        <taxon>Bacteria</taxon>
        <taxon>Pseudomonadati</taxon>
        <taxon>Pseudomonadota</taxon>
        <taxon>Gammaproteobacteria</taxon>
        <taxon>Enterobacterales</taxon>
        <taxon>Erwiniaceae</taxon>
        <taxon>Pantoea</taxon>
    </lineage>
</organism>
<comment type="caution">
    <text evidence="7">The sequence shown here is derived from an EMBL/GenBank/DDBJ whole genome shotgun (WGS) entry which is preliminary data.</text>
</comment>
<dbReference type="NCBIfam" id="TIGR04350">
    <property type="entry name" value="C_S_lyase_PatB"/>
    <property type="match status" value="1"/>
</dbReference>
<gene>
    <name evidence="7" type="ORF">BBB56_20160</name>
</gene>
<dbReference type="InterPro" id="IPR015421">
    <property type="entry name" value="PyrdxlP-dep_Trfase_major"/>
</dbReference>
<dbReference type="GO" id="GO:0030170">
    <property type="term" value="F:pyridoxal phosphate binding"/>
    <property type="evidence" value="ECO:0007669"/>
    <property type="project" value="InterPro"/>
</dbReference>
<comment type="similarity">
    <text evidence="5">Belongs to the class-II pyridoxal-phosphate-dependent aminotransferase family. MalY/PatB cystathionine beta-lyase subfamily.</text>
</comment>
<dbReference type="GO" id="GO:0047804">
    <property type="term" value="F:cysteine-S-conjugate beta-lyase activity"/>
    <property type="evidence" value="ECO:0007669"/>
    <property type="project" value="UniProtKB-EC"/>
</dbReference>
<evidence type="ECO:0000256" key="3">
    <source>
        <dbReference type="ARBA" id="ARBA00022898"/>
    </source>
</evidence>
<reference evidence="7 8" key="1">
    <citation type="submission" date="2018-11" db="EMBL/GenBank/DDBJ databases">
        <title>Whole genome sequencing of Pantoea sp. RIT388.</title>
        <authorList>
            <person name="Gan H.M."/>
            <person name="Hudson A.O."/>
        </authorList>
    </citation>
    <scope>NUCLEOTIDE SEQUENCE [LARGE SCALE GENOMIC DNA]</scope>
    <source>
        <strain evidence="7 8">RIT388</strain>
    </source>
</reference>
<evidence type="ECO:0000256" key="2">
    <source>
        <dbReference type="ARBA" id="ARBA00012224"/>
    </source>
</evidence>
<name>A0A3N4P5B8_9GAMM</name>
<dbReference type="Gene3D" id="3.40.640.10">
    <property type="entry name" value="Type I PLP-dependent aspartate aminotransferase-like (Major domain)"/>
    <property type="match status" value="1"/>
</dbReference>
<dbReference type="Pfam" id="PF00155">
    <property type="entry name" value="Aminotran_1_2"/>
    <property type="match status" value="1"/>
</dbReference>
<accession>A0A3N4P5B8</accession>
<feature type="domain" description="Aminotransferase class I/classII large" evidence="6">
    <location>
        <begin position="29"/>
        <end position="384"/>
    </location>
</feature>
<evidence type="ECO:0000313" key="8">
    <source>
        <dbReference type="Proteomes" id="UP000281332"/>
    </source>
</evidence>
<evidence type="ECO:0000256" key="4">
    <source>
        <dbReference type="ARBA" id="ARBA00023239"/>
    </source>
</evidence>
<proteinExistence type="inferred from homology"/>
<dbReference type="InterPro" id="IPR015422">
    <property type="entry name" value="PyrdxlP-dep_Trfase_small"/>
</dbReference>
<dbReference type="InterPro" id="IPR015424">
    <property type="entry name" value="PyrdxlP-dep_Trfase"/>
</dbReference>
<dbReference type="SUPFAM" id="SSF53383">
    <property type="entry name" value="PLP-dependent transferases"/>
    <property type="match status" value="1"/>
</dbReference>
<dbReference type="RefSeq" id="WP_123802686.1">
    <property type="nucleotide sequence ID" value="NZ_RMVG01000021.1"/>
</dbReference>
<dbReference type="PANTHER" id="PTHR43525">
    <property type="entry name" value="PROTEIN MALY"/>
    <property type="match status" value="1"/>
</dbReference>
<sequence length="389" mass="43814">MAERDDIFDEIIDRANSPSIKWGRYQKEKVISLGTADMDFHSPSCVRNALIKKAESGIYAYEYKTDDYYQSVINWFSEHHQWKIKADWLTNCPGMWAMLSLCLRAYTRPGDGVLIHAPHFHPVISVIEGAERKVVTQALSFDGVRYSFDLAAFEEKIVSEDVKLFFLVNPHNPTGLLFSRAELSGIAEVCGRHGVLVVSDEINSYLTYGHAVFVPYGSVSSESSLNSVTLTSPSKAFNLQGLTYAIGIIPDRAKWDKLEKIRSGLDFDFATNIFSVAATTAAYRDGAEWLTRLNGYLQANLDFMDNYFRTNLPQVKLIRPGGGYIAWLDFRAFQLTPDALRHTILDKAQVGLTWGETFGKEGDGFERINFACPRETLHEGLERLKSAFS</sequence>
<dbReference type="Proteomes" id="UP000281332">
    <property type="component" value="Unassembled WGS sequence"/>
</dbReference>
<evidence type="ECO:0000256" key="1">
    <source>
        <dbReference type="ARBA" id="ARBA00001933"/>
    </source>
</evidence>
<evidence type="ECO:0000259" key="6">
    <source>
        <dbReference type="Pfam" id="PF00155"/>
    </source>
</evidence>
<dbReference type="InterPro" id="IPR004839">
    <property type="entry name" value="Aminotransferase_I/II_large"/>
</dbReference>
<keyword evidence="4 7" id="KW-0456">Lyase</keyword>
<dbReference type="InterPro" id="IPR027619">
    <property type="entry name" value="C-S_lyase_PatB-like"/>
</dbReference>
<evidence type="ECO:0000313" key="7">
    <source>
        <dbReference type="EMBL" id="RPD94623.1"/>
    </source>
</evidence>
<protein>
    <recommendedName>
        <fullName evidence="2">cysteine-S-conjugate beta-lyase</fullName>
        <ecNumber evidence="2">4.4.1.13</ecNumber>
    </recommendedName>
</protein>
<dbReference type="PANTHER" id="PTHR43525:SF1">
    <property type="entry name" value="PROTEIN MALY"/>
    <property type="match status" value="1"/>
</dbReference>
<evidence type="ECO:0000256" key="5">
    <source>
        <dbReference type="ARBA" id="ARBA00037974"/>
    </source>
</evidence>
<comment type="cofactor">
    <cofactor evidence="1">
        <name>pyridoxal 5'-phosphate</name>
        <dbReference type="ChEBI" id="CHEBI:597326"/>
    </cofactor>
</comment>
<dbReference type="AlphaFoldDB" id="A0A3N4P5B8"/>
<dbReference type="CDD" id="cd00609">
    <property type="entry name" value="AAT_like"/>
    <property type="match status" value="1"/>
</dbReference>
<keyword evidence="8" id="KW-1185">Reference proteome</keyword>